<evidence type="ECO:0000313" key="2">
    <source>
        <dbReference type="EMBL" id="CAG9318119.1"/>
    </source>
</evidence>
<organism evidence="2 3">
    <name type="scientific">Blepharisma stoltei</name>
    <dbReference type="NCBI Taxonomy" id="1481888"/>
    <lineage>
        <taxon>Eukaryota</taxon>
        <taxon>Sar</taxon>
        <taxon>Alveolata</taxon>
        <taxon>Ciliophora</taxon>
        <taxon>Postciliodesmatophora</taxon>
        <taxon>Heterotrichea</taxon>
        <taxon>Heterotrichida</taxon>
        <taxon>Blepharismidae</taxon>
        <taxon>Blepharisma</taxon>
    </lineage>
</organism>
<dbReference type="PROSITE" id="PS50222">
    <property type="entry name" value="EF_HAND_2"/>
    <property type="match status" value="2"/>
</dbReference>
<evidence type="ECO:0000259" key="1">
    <source>
        <dbReference type="PROSITE" id="PS50222"/>
    </source>
</evidence>
<dbReference type="PANTHER" id="PTHR46763:SF1">
    <property type="entry name" value="DYNEIN REGULATORY COMPLEX PROTEIN 8"/>
    <property type="match status" value="1"/>
</dbReference>
<dbReference type="Pfam" id="PF13499">
    <property type="entry name" value="EF-hand_7"/>
    <property type="match status" value="1"/>
</dbReference>
<comment type="caution">
    <text evidence="2">The sequence shown here is derived from an EMBL/GenBank/DDBJ whole genome shotgun (WGS) entry which is preliminary data.</text>
</comment>
<dbReference type="GO" id="GO:0005509">
    <property type="term" value="F:calcium ion binding"/>
    <property type="evidence" value="ECO:0007669"/>
    <property type="project" value="InterPro"/>
</dbReference>
<dbReference type="Proteomes" id="UP001162131">
    <property type="component" value="Unassembled WGS sequence"/>
</dbReference>
<dbReference type="EMBL" id="CAJZBQ010000020">
    <property type="protein sequence ID" value="CAG9318119.1"/>
    <property type="molecule type" value="Genomic_DNA"/>
</dbReference>
<reference evidence="2" key="1">
    <citation type="submission" date="2021-09" db="EMBL/GenBank/DDBJ databases">
        <authorList>
            <consortium name="AG Swart"/>
            <person name="Singh M."/>
            <person name="Singh A."/>
            <person name="Seah K."/>
            <person name="Emmerich C."/>
        </authorList>
    </citation>
    <scope>NUCLEOTIDE SEQUENCE</scope>
    <source>
        <strain evidence="2">ATCC30299</strain>
    </source>
</reference>
<dbReference type="AlphaFoldDB" id="A0AAU9IYJ8"/>
<accession>A0AAU9IYJ8</accession>
<protein>
    <recommendedName>
        <fullName evidence="1">EF-hand domain-containing protein</fullName>
    </recommendedName>
</protein>
<dbReference type="InterPro" id="IPR011992">
    <property type="entry name" value="EF-hand-dom_pair"/>
</dbReference>
<keyword evidence="3" id="KW-1185">Reference proteome</keyword>
<name>A0AAU9IYJ8_9CILI</name>
<proteinExistence type="predicted"/>
<dbReference type="PANTHER" id="PTHR46763">
    <property type="entry name" value="DYNEIN REGULATORY COMPLEX PROTEIN 8"/>
    <property type="match status" value="1"/>
</dbReference>
<dbReference type="InterPro" id="IPR002048">
    <property type="entry name" value="EF_hand_dom"/>
</dbReference>
<dbReference type="SUPFAM" id="SSF47473">
    <property type="entry name" value="EF-hand"/>
    <property type="match status" value="1"/>
</dbReference>
<feature type="domain" description="EF-hand" evidence="1">
    <location>
        <begin position="89"/>
        <end position="124"/>
    </location>
</feature>
<gene>
    <name evidence="2" type="ORF">BSTOLATCC_MIC20602</name>
</gene>
<evidence type="ECO:0000313" key="3">
    <source>
        <dbReference type="Proteomes" id="UP001162131"/>
    </source>
</evidence>
<feature type="domain" description="EF-hand" evidence="1">
    <location>
        <begin position="11"/>
        <end position="46"/>
    </location>
</feature>
<sequence>MINQIRENIESFKKLLDDAFKKVDKRKRGVITPAELKKLLNLFGQFPNDNEIREIVPKITSNKTQNSIRYKDFERYMLEPLLSRQINFEDKNLLLSAFQVIDNLNKGYIPLSDFKKILRDSGILWNESDYKDFIMYDIKESKKFLMYEDYIEFLSSENLNNVNIII</sequence>
<dbReference type="Gene3D" id="1.10.238.10">
    <property type="entry name" value="EF-hand"/>
    <property type="match status" value="1"/>
</dbReference>